<dbReference type="RefSeq" id="XP_031906861.1">
    <property type="nucleotide sequence ID" value="XM_032061215.1"/>
</dbReference>
<dbReference type="GeneID" id="43645425"/>
<proteinExistence type="predicted"/>
<evidence type="ECO:0000313" key="1">
    <source>
        <dbReference type="EMBL" id="KAE8130798.1"/>
    </source>
</evidence>
<name>A0A5N6S809_ASPPS</name>
<sequence length="171" mass="19012">MADSVDCIFMNPSYSLSVGNVAVVFYQHGIIEADIRIANDLIFPMNGECIVPYAILTALLCMAEEDEFTLLPTFFFELSRPISITLEAFAGNRAGCELDGILYHRVDTSDIPCGFASVPVKVNDHGDEYNTRMVADLVGIQANSSADDQRPRQNTSLNFIQPVSGWWMYEE</sequence>
<dbReference type="EMBL" id="ML743696">
    <property type="protein sequence ID" value="KAE8130798.1"/>
    <property type="molecule type" value="Genomic_DNA"/>
</dbReference>
<dbReference type="OrthoDB" id="4492694at2759"/>
<reference evidence="1 2" key="1">
    <citation type="submission" date="2019-04" db="EMBL/GenBank/DDBJ databases">
        <title>Friends and foes A comparative genomics study of 23 Aspergillus species from section Flavi.</title>
        <authorList>
            <consortium name="DOE Joint Genome Institute"/>
            <person name="Kjaerbolling I."/>
            <person name="Vesth T."/>
            <person name="Frisvad J.C."/>
            <person name="Nybo J.L."/>
            <person name="Theobald S."/>
            <person name="Kildgaard S."/>
            <person name="Isbrandt T."/>
            <person name="Kuo A."/>
            <person name="Sato A."/>
            <person name="Lyhne E.K."/>
            <person name="Kogle M.E."/>
            <person name="Wiebenga A."/>
            <person name="Kun R.S."/>
            <person name="Lubbers R.J."/>
            <person name="Makela M.R."/>
            <person name="Barry K."/>
            <person name="Chovatia M."/>
            <person name="Clum A."/>
            <person name="Daum C."/>
            <person name="Haridas S."/>
            <person name="He G."/>
            <person name="LaButti K."/>
            <person name="Lipzen A."/>
            <person name="Mondo S."/>
            <person name="Riley R."/>
            <person name="Salamov A."/>
            <person name="Simmons B.A."/>
            <person name="Magnuson J.K."/>
            <person name="Henrissat B."/>
            <person name="Mortensen U.H."/>
            <person name="Larsen T.O."/>
            <person name="Devries R.P."/>
            <person name="Grigoriev I.V."/>
            <person name="Machida M."/>
            <person name="Baker S.E."/>
            <person name="Andersen M.R."/>
        </authorList>
    </citation>
    <scope>NUCLEOTIDE SEQUENCE [LARGE SCALE GENOMIC DNA]</scope>
    <source>
        <strain evidence="1 2">CBS 117625</strain>
    </source>
</reference>
<gene>
    <name evidence="1" type="ORF">BDV38DRAFT_289316</name>
</gene>
<dbReference type="InterPro" id="IPR025533">
    <property type="entry name" value="DUF4419"/>
</dbReference>
<protein>
    <submittedName>
        <fullName evidence="1">Uncharacterized protein</fullName>
    </submittedName>
</protein>
<keyword evidence="2" id="KW-1185">Reference proteome</keyword>
<dbReference type="AlphaFoldDB" id="A0A5N6S809"/>
<dbReference type="Pfam" id="PF14388">
    <property type="entry name" value="DUF4419"/>
    <property type="match status" value="1"/>
</dbReference>
<dbReference type="Proteomes" id="UP000325672">
    <property type="component" value="Unassembled WGS sequence"/>
</dbReference>
<organism evidence="1 2">
    <name type="scientific">Aspergillus pseudotamarii</name>
    <dbReference type="NCBI Taxonomy" id="132259"/>
    <lineage>
        <taxon>Eukaryota</taxon>
        <taxon>Fungi</taxon>
        <taxon>Dikarya</taxon>
        <taxon>Ascomycota</taxon>
        <taxon>Pezizomycotina</taxon>
        <taxon>Eurotiomycetes</taxon>
        <taxon>Eurotiomycetidae</taxon>
        <taxon>Eurotiales</taxon>
        <taxon>Aspergillaceae</taxon>
        <taxon>Aspergillus</taxon>
        <taxon>Aspergillus subgen. Circumdati</taxon>
    </lineage>
</organism>
<evidence type="ECO:0000313" key="2">
    <source>
        <dbReference type="Proteomes" id="UP000325672"/>
    </source>
</evidence>
<accession>A0A5N6S809</accession>